<keyword evidence="3" id="KW-1185">Reference proteome</keyword>
<dbReference type="AlphaFoldDB" id="A0AAD8KK52"/>
<reference evidence="2" key="1">
    <citation type="journal article" date="2023" name="bioRxiv">
        <title>Improved chromosome-level genome assembly for marigold (Tagetes erecta).</title>
        <authorList>
            <person name="Jiang F."/>
            <person name="Yuan L."/>
            <person name="Wang S."/>
            <person name="Wang H."/>
            <person name="Xu D."/>
            <person name="Wang A."/>
            <person name="Fan W."/>
        </authorList>
    </citation>
    <scope>NUCLEOTIDE SEQUENCE</scope>
    <source>
        <strain evidence="2">WSJ</strain>
        <tissue evidence="2">Leaf</tissue>
    </source>
</reference>
<protein>
    <submittedName>
        <fullName evidence="2">Uncharacterized protein</fullName>
    </submittedName>
</protein>
<feature type="compositionally biased region" description="Basic and acidic residues" evidence="1">
    <location>
        <begin position="53"/>
        <end position="78"/>
    </location>
</feature>
<dbReference type="EMBL" id="JAUHHV010000005">
    <property type="protein sequence ID" value="KAK1424417.1"/>
    <property type="molecule type" value="Genomic_DNA"/>
</dbReference>
<gene>
    <name evidence="2" type="ORF">QVD17_19746</name>
</gene>
<sequence length="114" mass="13044">MVDVSERLIETERKRGGENIEEVEKKIRKRKAYAKEKDYSFDREVDEIQAEVDANREKRTKKKSDASTEASKKAKHDIGGTSVGSGNELKGEVERLKAELVELKVKHEELGHYV</sequence>
<evidence type="ECO:0000256" key="1">
    <source>
        <dbReference type="SAM" id="MobiDB-lite"/>
    </source>
</evidence>
<name>A0AAD8KK52_TARER</name>
<proteinExistence type="predicted"/>
<evidence type="ECO:0000313" key="3">
    <source>
        <dbReference type="Proteomes" id="UP001229421"/>
    </source>
</evidence>
<dbReference type="Proteomes" id="UP001229421">
    <property type="component" value="Unassembled WGS sequence"/>
</dbReference>
<evidence type="ECO:0000313" key="2">
    <source>
        <dbReference type="EMBL" id="KAK1424417.1"/>
    </source>
</evidence>
<organism evidence="2 3">
    <name type="scientific">Tagetes erecta</name>
    <name type="common">African marigold</name>
    <dbReference type="NCBI Taxonomy" id="13708"/>
    <lineage>
        <taxon>Eukaryota</taxon>
        <taxon>Viridiplantae</taxon>
        <taxon>Streptophyta</taxon>
        <taxon>Embryophyta</taxon>
        <taxon>Tracheophyta</taxon>
        <taxon>Spermatophyta</taxon>
        <taxon>Magnoliopsida</taxon>
        <taxon>eudicotyledons</taxon>
        <taxon>Gunneridae</taxon>
        <taxon>Pentapetalae</taxon>
        <taxon>asterids</taxon>
        <taxon>campanulids</taxon>
        <taxon>Asterales</taxon>
        <taxon>Asteraceae</taxon>
        <taxon>Asteroideae</taxon>
        <taxon>Heliantheae alliance</taxon>
        <taxon>Tageteae</taxon>
        <taxon>Tagetes</taxon>
    </lineage>
</organism>
<comment type="caution">
    <text evidence="2">The sequence shown here is derived from an EMBL/GenBank/DDBJ whole genome shotgun (WGS) entry which is preliminary data.</text>
</comment>
<accession>A0AAD8KK52</accession>
<feature type="region of interest" description="Disordered" evidence="1">
    <location>
        <begin position="45"/>
        <end position="91"/>
    </location>
</feature>